<comment type="similarity">
    <text evidence="1 2">Belongs to the DTD family.</text>
</comment>
<name>A0A934N9E9_9BACT</name>
<dbReference type="RefSeq" id="WP_350341474.1">
    <property type="nucleotide sequence ID" value="NZ_JAEKNR010000202.1"/>
</dbReference>
<feature type="short sequence motif" description="Gly-cisPro motif, important for rejection of L-amino acids" evidence="2">
    <location>
        <begin position="141"/>
        <end position="142"/>
    </location>
</feature>
<dbReference type="EC" id="3.1.1.-" evidence="2"/>
<dbReference type="FunFam" id="3.50.80.10:FF:000001">
    <property type="entry name" value="D-aminoacyl-tRNA deacylase"/>
    <property type="match status" value="1"/>
</dbReference>
<dbReference type="EC" id="3.1.1.96" evidence="2"/>
<evidence type="ECO:0000313" key="3">
    <source>
        <dbReference type="EMBL" id="MBJ7600411.1"/>
    </source>
</evidence>
<protein>
    <recommendedName>
        <fullName evidence="2">D-aminoacyl-tRNA deacylase</fullName>
        <shortName evidence="2">DTD</shortName>
        <ecNumber evidence="2">3.1.1.96</ecNumber>
    </recommendedName>
    <alternativeName>
        <fullName evidence="2">Gly-tRNA(Ala) deacylase</fullName>
        <ecNumber evidence="2">3.1.1.-</ecNumber>
    </alternativeName>
</protein>
<dbReference type="AlphaFoldDB" id="A0A934N9E9"/>
<dbReference type="PANTHER" id="PTHR10472:SF5">
    <property type="entry name" value="D-AMINOACYL-TRNA DEACYLASE 1"/>
    <property type="match status" value="1"/>
</dbReference>
<sequence>MRAVVQRVSQASVAWTDPTGEERSQRIARGLVILLGAGPQDRPEDADRLADKVAQLRIFPDDEGRFNRSLEDTGGEALVVSQFTLYADATRGRRPSFAGAAQPDCAQKLCDRFAARLTERGLPTRTGSFGARMLVSLDNDGPVTLVLSTEPWETRISG</sequence>
<keyword evidence="2" id="KW-0820">tRNA-binding</keyword>
<comment type="subcellular location">
    <subcellularLocation>
        <location evidence="2">Cytoplasm</location>
    </subcellularLocation>
</comment>
<comment type="catalytic activity">
    <reaction evidence="2">
        <text>glycyl-tRNA(Ala) + H2O = tRNA(Ala) + glycine + H(+)</text>
        <dbReference type="Rhea" id="RHEA:53744"/>
        <dbReference type="Rhea" id="RHEA-COMP:9657"/>
        <dbReference type="Rhea" id="RHEA-COMP:13640"/>
        <dbReference type="ChEBI" id="CHEBI:15377"/>
        <dbReference type="ChEBI" id="CHEBI:15378"/>
        <dbReference type="ChEBI" id="CHEBI:57305"/>
        <dbReference type="ChEBI" id="CHEBI:78442"/>
        <dbReference type="ChEBI" id="CHEBI:78522"/>
    </reaction>
</comment>
<dbReference type="Proteomes" id="UP000612893">
    <property type="component" value="Unassembled WGS sequence"/>
</dbReference>
<dbReference type="HAMAP" id="MF_00518">
    <property type="entry name" value="Deacylase_Dtd"/>
    <property type="match status" value="1"/>
</dbReference>
<keyword evidence="2" id="KW-0963">Cytoplasm</keyword>
<dbReference type="GO" id="GO:0043908">
    <property type="term" value="F:Ser(Gly)-tRNA(Ala) hydrolase activity"/>
    <property type="evidence" value="ECO:0007669"/>
    <property type="project" value="UniProtKB-UniRule"/>
</dbReference>
<comment type="domain">
    <text evidence="2">A Gly-cisPro motif from one monomer fits into the active site of the other monomer to allow specific chiral rejection of L-amino acids.</text>
</comment>
<organism evidence="3 4">
    <name type="scientific">Candidatus Nephthysia bennettiae</name>
    <dbReference type="NCBI Taxonomy" id="3127016"/>
    <lineage>
        <taxon>Bacteria</taxon>
        <taxon>Bacillati</taxon>
        <taxon>Candidatus Dormiibacterota</taxon>
        <taxon>Candidatus Dormibacteria</taxon>
        <taxon>Candidatus Dormibacterales</taxon>
        <taxon>Candidatus Dormibacteraceae</taxon>
        <taxon>Candidatus Nephthysia</taxon>
    </lineage>
</organism>
<dbReference type="GO" id="GO:0005737">
    <property type="term" value="C:cytoplasm"/>
    <property type="evidence" value="ECO:0007669"/>
    <property type="project" value="UniProtKB-SubCell"/>
</dbReference>
<evidence type="ECO:0000313" key="4">
    <source>
        <dbReference type="Proteomes" id="UP000612893"/>
    </source>
</evidence>
<comment type="function">
    <text evidence="2">An aminoacyl-tRNA editing enzyme that deacylates mischarged D-aminoacyl-tRNAs. Also deacylates mischarged glycyl-tRNA(Ala), protecting cells against glycine mischarging by AlaRS. Acts via tRNA-based rather than protein-based catalysis; rejects L-amino acids rather than detecting D-amino acids in the active site. By recycling D-aminoacyl-tRNA to D-amino acids and free tRNA molecules, this enzyme counteracts the toxicity associated with the formation of D-aminoacyl-tRNA entities in vivo and helps enforce protein L-homochirality.</text>
</comment>
<comment type="caution">
    <text evidence="3">The sequence shown here is derived from an EMBL/GenBank/DDBJ whole genome shotgun (WGS) entry which is preliminary data.</text>
</comment>
<evidence type="ECO:0000256" key="1">
    <source>
        <dbReference type="ARBA" id="ARBA00009673"/>
    </source>
</evidence>
<comment type="catalytic activity">
    <reaction evidence="2">
        <text>a D-aminoacyl-tRNA + H2O = a tRNA + a D-alpha-amino acid + H(+)</text>
        <dbReference type="Rhea" id="RHEA:13953"/>
        <dbReference type="Rhea" id="RHEA-COMP:10123"/>
        <dbReference type="Rhea" id="RHEA-COMP:10124"/>
        <dbReference type="ChEBI" id="CHEBI:15377"/>
        <dbReference type="ChEBI" id="CHEBI:15378"/>
        <dbReference type="ChEBI" id="CHEBI:59871"/>
        <dbReference type="ChEBI" id="CHEBI:78442"/>
        <dbReference type="ChEBI" id="CHEBI:79333"/>
        <dbReference type="EC" id="3.1.1.96"/>
    </reaction>
</comment>
<dbReference type="GO" id="GO:0106026">
    <property type="term" value="F:Gly-tRNA(Ala) deacylase activity"/>
    <property type="evidence" value="ECO:0007669"/>
    <property type="project" value="UniProtKB-UniRule"/>
</dbReference>
<reference evidence="3" key="1">
    <citation type="submission" date="2020-10" db="EMBL/GenBank/DDBJ databases">
        <title>Ca. Dormibacterota MAGs.</title>
        <authorList>
            <person name="Montgomery K."/>
        </authorList>
    </citation>
    <scope>NUCLEOTIDE SEQUENCE [LARGE SCALE GENOMIC DNA]</scope>
    <source>
        <strain evidence="3">SC8812_S17_10</strain>
    </source>
</reference>
<keyword evidence="2" id="KW-0694">RNA-binding</keyword>
<dbReference type="EMBL" id="JAEKNR010000202">
    <property type="protein sequence ID" value="MBJ7600411.1"/>
    <property type="molecule type" value="Genomic_DNA"/>
</dbReference>
<keyword evidence="2 3" id="KW-0378">Hydrolase</keyword>
<dbReference type="InterPro" id="IPR023509">
    <property type="entry name" value="DTD-like_sf"/>
</dbReference>
<dbReference type="Gene3D" id="3.50.80.10">
    <property type="entry name" value="D-tyrosyl-tRNA(Tyr) deacylase"/>
    <property type="match status" value="1"/>
</dbReference>
<dbReference type="InterPro" id="IPR003732">
    <property type="entry name" value="Daa-tRNA_deacyls_DTD"/>
</dbReference>
<comment type="subunit">
    <text evidence="2">Homodimer.</text>
</comment>
<dbReference type="SUPFAM" id="SSF69500">
    <property type="entry name" value="DTD-like"/>
    <property type="match status" value="1"/>
</dbReference>
<dbReference type="GO" id="GO:0019478">
    <property type="term" value="P:D-amino acid catabolic process"/>
    <property type="evidence" value="ECO:0007669"/>
    <property type="project" value="UniProtKB-UniRule"/>
</dbReference>
<accession>A0A934N9E9</accession>
<evidence type="ECO:0000256" key="2">
    <source>
        <dbReference type="HAMAP-Rule" id="MF_00518"/>
    </source>
</evidence>
<dbReference type="GO" id="GO:0051499">
    <property type="term" value="F:D-aminoacyl-tRNA deacylase activity"/>
    <property type="evidence" value="ECO:0007669"/>
    <property type="project" value="UniProtKB-UniRule"/>
</dbReference>
<dbReference type="NCBIfam" id="TIGR00256">
    <property type="entry name" value="D-aminoacyl-tRNA deacylase"/>
    <property type="match status" value="1"/>
</dbReference>
<dbReference type="PANTHER" id="PTHR10472">
    <property type="entry name" value="D-TYROSYL-TRNA TYR DEACYLASE"/>
    <property type="match status" value="1"/>
</dbReference>
<keyword evidence="4" id="KW-1185">Reference proteome</keyword>
<proteinExistence type="inferred from homology"/>
<dbReference type="Pfam" id="PF02580">
    <property type="entry name" value="Tyr_Deacylase"/>
    <property type="match status" value="1"/>
</dbReference>
<gene>
    <name evidence="2" type="primary">dtd</name>
    <name evidence="3" type="ORF">JF922_20355</name>
</gene>
<dbReference type="GO" id="GO:0000049">
    <property type="term" value="F:tRNA binding"/>
    <property type="evidence" value="ECO:0007669"/>
    <property type="project" value="UniProtKB-UniRule"/>
</dbReference>